<feature type="active site" description="Proton donor" evidence="5">
    <location>
        <position position="39"/>
    </location>
</feature>
<evidence type="ECO:0000256" key="5">
    <source>
        <dbReference type="HAMAP-Rule" id="MF_00818"/>
    </source>
</evidence>
<dbReference type="RefSeq" id="WP_068772221.1">
    <property type="nucleotide sequence ID" value="NZ_CP109796.1"/>
</dbReference>
<dbReference type="UniPathway" id="UPA00392"/>
<reference evidence="6 7" key="1">
    <citation type="submission" date="2016-01" db="EMBL/GenBank/DDBJ databases">
        <title>High potential of lignocellulose degradation of a new Verrucomicrobia species.</title>
        <authorList>
            <person name="Wang Y."/>
            <person name="Shi Y."/>
            <person name="Qiu Z."/>
            <person name="Liu S."/>
            <person name="Yang H."/>
        </authorList>
    </citation>
    <scope>NUCLEOTIDE SEQUENCE [LARGE SCALE GENOMIC DNA]</scope>
    <source>
        <strain evidence="6 7">TSB47</strain>
    </source>
</reference>
<evidence type="ECO:0000256" key="4">
    <source>
        <dbReference type="ARBA" id="ARBA00023002"/>
    </source>
</evidence>
<keyword evidence="1 5" id="KW-0963">Cytoplasm</keyword>
<comment type="caution">
    <text evidence="6">The sequence shown here is derived from an EMBL/GenBank/DDBJ whole genome shotgun (WGS) entry which is preliminary data.</text>
</comment>
<dbReference type="EMBL" id="LRRQ01000160">
    <property type="protein sequence ID" value="OAM87711.1"/>
    <property type="molecule type" value="Genomic_DNA"/>
</dbReference>
<comment type="subcellular location">
    <subcellularLocation>
        <location evidence="5">Cytoplasm</location>
    </subcellularLocation>
</comment>
<evidence type="ECO:0000313" key="6">
    <source>
        <dbReference type="EMBL" id="OAM87711.1"/>
    </source>
</evidence>
<dbReference type="Pfam" id="PF14489">
    <property type="entry name" value="QueF"/>
    <property type="match status" value="1"/>
</dbReference>
<dbReference type="HAMAP" id="MF_00818">
    <property type="entry name" value="QueF_type1"/>
    <property type="match status" value="1"/>
</dbReference>
<evidence type="ECO:0000313" key="7">
    <source>
        <dbReference type="Proteomes" id="UP000078486"/>
    </source>
</evidence>
<accession>A0A178IDL1</accession>
<dbReference type="InterPro" id="IPR043133">
    <property type="entry name" value="GTP-CH-I_C/QueF"/>
</dbReference>
<dbReference type="OrthoDB" id="9795077at2"/>
<dbReference type="InterPro" id="IPR016856">
    <property type="entry name" value="QueF_type1"/>
</dbReference>
<comment type="pathway">
    <text evidence="5">tRNA modification; tRNA-queuosine biosynthesis.</text>
</comment>
<dbReference type="NCBIfam" id="TIGR03139">
    <property type="entry name" value="QueF-II"/>
    <property type="match status" value="1"/>
</dbReference>
<proteinExistence type="inferred from homology"/>
<feature type="binding site" evidence="5">
    <location>
        <begin position="54"/>
        <end position="56"/>
    </location>
    <ligand>
        <name>substrate</name>
    </ligand>
</feature>
<comment type="caution">
    <text evidence="5">Lacks conserved residue(s) required for the propagation of feature annotation.</text>
</comment>
<keyword evidence="3 5" id="KW-0521">NADP</keyword>
<dbReference type="SUPFAM" id="SSF55620">
    <property type="entry name" value="Tetrahydrobiopterin biosynthesis enzymes-like"/>
    <property type="match status" value="1"/>
</dbReference>
<feature type="active site" description="Thioimide intermediate" evidence="5">
    <location>
        <position position="32"/>
    </location>
</feature>
<dbReference type="GO" id="GO:0005737">
    <property type="term" value="C:cytoplasm"/>
    <property type="evidence" value="ECO:0007669"/>
    <property type="project" value="UniProtKB-SubCell"/>
</dbReference>
<dbReference type="AlphaFoldDB" id="A0A178IDL1"/>
<keyword evidence="2 5" id="KW-0671">Queuosine biosynthesis</keyword>
<keyword evidence="7" id="KW-1185">Reference proteome</keyword>
<comment type="function">
    <text evidence="5">Catalyzes the NADPH-dependent reduction of 7-cyano-7-deazaguanine (preQ0) to 7-aminomethyl-7-deazaguanine (preQ1).</text>
</comment>
<evidence type="ECO:0000256" key="2">
    <source>
        <dbReference type="ARBA" id="ARBA00022785"/>
    </source>
</evidence>
<protein>
    <recommendedName>
        <fullName evidence="5">NADPH-dependent 7-cyano-7-deazaguanine reductase</fullName>
        <ecNumber evidence="5">1.7.1.13</ecNumber>
    </recommendedName>
    <alternativeName>
        <fullName evidence="5">7-cyano-7-carbaguanine reductase</fullName>
    </alternativeName>
    <alternativeName>
        <fullName evidence="5">NADPH-dependent nitrile oxidoreductase</fullName>
    </alternativeName>
    <alternativeName>
        <fullName evidence="5">PreQ(0) reductase</fullName>
    </alternativeName>
</protein>
<evidence type="ECO:0000256" key="1">
    <source>
        <dbReference type="ARBA" id="ARBA00022490"/>
    </source>
</evidence>
<dbReference type="InterPro" id="IPR050084">
    <property type="entry name" value="NADPH_dep_7-cyano-7-deazaG_red"/>
</dbReference>
<dbReference type="EC" id="1.7.1.13" evidence="5"/>
<name>A0A178IDL1_9BACT</name>
<dbReference type="PANTHER" id="PTHR34354">
    <property type="entry name" value="NADPH-DEPENDENT 7-CYANO-7-DEAZAGUANINE REDUCTASE"/>
    <property type="match status" value="1"/>
</dbReference>
<comment type="similarity">
    <text evidence="5">Belongs to the GTP cyclohydrolase I family. QueF type 1 subfamily.</text>
</comment>
<comment type="catalytic activity">
    <reaction evidence="5">
        <text>7-aminomethyl-7-carbaguanine + 2 NADP(+) = 7-cyano-7-carbaguanine + 2 NADPH + 3 H(+)</text>
        <dbReference type="Rhea" id="RHEA:13409"/>
        <dbReference type="ChEBI" id="CHEBI:15378"/>
        <dbReference type="ChEBI" id="CHEBI:45075"/>
        <dbReference type="ChEBI" id="CHEBI:57783"/>
        <dbReference type="ChEBI" id="CHEBI:58349"/>
        <dbReference type="ChEBI" id="CHEBI:58703"/>
        <dbReference type="EC" id="1.7.1.13"/>
    </reaction>
</comment>
<evidence type="ECO:0000256" key="3">
    <source>
        <dbReference type="ARBA" id="ARBA00022857"/>
    </source>
</evidence>
<gene>
    <name evidence="5" type="primary">queF</name>
    <name evidence="6" type="ORF">AW736_20795</name>
</gene>
<organism evidence="6 7">
    <name type="scientific">Termitidicoccus mucosus</name>
    <dbReference type="NCBI Taxonomy" id="1184151"/>
    <lineage>
        <taxon>Bacteria</taxon>
        <taxon>Pseudomonadati</taxon>
        <taxon>Verrucomicrobiota</taxon>
        <taxon>Opitutia</taxon>
        <taxon>Opitutales</taxon>
        <taxon>Opitutaceae</taxon>
        <taxon>Termitidicoccus</taxon>
    </lineage>
</organism>
<dbReference type="STRING" id="1184151.AW736_20795"/>
<keyword evidence="4 5" id="KW-0560">Oxidoreductase</keyword>
<dbReference type="Gene3D" id="3.30.1130.10">
    <property type="match status" value="1"/>
</dbReference>
<dbReference type="GO" id="GO:0008616">
    <property type="term" value="P:tRNA queuosine(34) biosynthetic process"/>
    <property type="evidence" value="ECO:0007669"/>
    <property type="project" value="UniProtKB-UniRule"/>
</dbReference>
<dbReference type="PIRSF" id="PIRSF027377">
    <property type="entry name" value="Nitrile_oxidored_QueF"/>
    <property type="match status" value="1"/>
</dbReference>
<dbReference type="GO" id="GO:0033739">
    <property type="term" value="F:preQ1 synthase activity"/>
    <property type="evidence" value="ECO:0007669"/>
    <property type="project" value="UniProtKB-UniRule"/>
</dbReference>
<dbReference type="PANTHER" id="PTHR34354:SF1">
    <property type="entry name" value="NADPH-DEPENDENT 7-CYANO-7-DEAZAGUANINE REDUCTASE"/>
    <property type="match status" value="1"/>
</dbReference>
<dbReference type="InterPro" id="IPR029500">
    <property type="entry name" value="QueF"/>
</dbReference>
<sequence length="127" mass="14446">MADPKLLETFPNPAPERDYVIEHTHHEFTSLCPMTGHPDFGDIVVRYVPDKTCVELKSLKLYFHAYRNEGAFFEAVTNRICDDLGRALRPRSLAVISQWKARGGFSSIVTAEWKPPAKTASRAKKKR</sequence>
<dbReference type="Proteomes" id="UP000078486">
    <property type="component" value="Unassembled WGS sequence"/>
</dbReference>